<dbReference type="Pfam" id="PF01256">
    <property type="entry name" value="Carb_kinase"/>
    <property type="match status" value="1"/>
</dbReference>
<dbReference type="Proteomes" id="UP000294820">
    <property type="component" value="Chromosome 1"/>
</dbReference>
<comment type="similarity">
    <text evidence="4 19">In the C-terminal section; belongs to the NnrD/CARKD family.</text>
</comment>
<dbReference type="EC" id="5.1.99.6" evidence="19"/>
<evidence type="ECO:0000256" key="6">
    <source>
        <dbReference type="ARBA" id="ARBA00022741"/>
    </source>
</evidence>
<evidence type="ECO:0000256" key="16">
    <source>
        <dbReference type="ARBA" id="ARBA00049209"/>
    </source>
</evidence>
<feature type="binding site" evidence="18">
    <location>
        <position position="89"/>
    </location>
    <ligand>
        <name>K(+)</name>
        <dbReference type="ChEBI" id="CHEBI:29103"/>
    </ligand>
</feature>
<feature type="binding site" evidence="17">
    <location>
        <position position="286"/>
    </location>
    <ligand>
        <name>(6S)-NADPHX</name>
        <dbReference type="ChEBI" id="CHEBI:64076"/>
    </ligand>
</feature>
<evidence type="ECO:0000256" key="18">
    <source>
        <dbReference type="HAMAP-Rule" id="MF_01966"/>
    </source>
</evidence>
<comment type="similarity">
    <text evidence="3 19">In the N-terminal section; belongs to the NnrE/AIBP family.</text>
</comment>
<evidence type="ECO:0000259" key="21">
    <source>
        <dbReference type="PROSITE" id="PS51385"/>
    </source>
</evidence>
<keyword evidence="6 17" id="KW-0547">Nucleotide-binding</keyword>
<comment type="subunit">
    <text evidence="17">Homotetramer.</text>
</comment>
<evidence type="ECO:0000256" key="8">
    <source>
        <dbReference type="ARBA" id="ARBA00022857"/>
    </source>
</evidence>
<dbReference type="InterPro" id="IPR036652">
    <property type="entry name" value="YjeF_N_dom_sf"/>
</dbReference>
<evidence type="ECO:0000256" key="15">
    <source>
        <dbReference type="ARBA" id="ARBA00048238"/>
    </source>
</evidence>
<feature type="binding site" evidence="17">
    <location>
        <begin position="429"/>
        <end position="433"/>
    </location>
    <ligand>
        <name>AMP</name>
        <dbReference type="ChEBI" id="CHEBI:456215"/>
    </ligand>
</feature>
<dbReference type="KEGG" id="daq:DAQ1742_03949"/>
<evidence type="ECO:0000256" key="19">
    <source>
        <dbReference type="PIRNR" id="PIRNR017184"/>
    </source>
</evidence>
<protein>
    <recommendedName>
        <fullName evidence="19">Bifunctional NAD(P)H-hydrate repair enzyme</fullName>
    </recommendedName>
    <alternativeName>
        <fullName evidence="19">Nicotinamide nucleotide repair protein</fullName>
    </alternativeName>
    <domain>
        <recommendedName>
            <fullName evidence="19">ADP-dependent (S)-NAD(P)H-hydrate dehydratase</fullName>
            <ecNumber evidence="19">4.2.1.136</ecNumber>
        </recommendedName>
        <alternativeName>
            <fullName evidence="19">ADP-dependent NAD(P)HX dehydratase</fullName>
        </alternativeName>
    </domain>
    <domain>
        <recommendedName>
            <fullName evidence="19">NAD(P)H-hydrate epimerase</fullName>
            <ecNumber evidence="19">5.1.99.6</ecNumber>
        </recommendedName>
    </domain>
</protein>
<evidence type="ECO:0000256" key="2">
    <source>
        <dbReference type="ARBA" id="ARBA00000909"/>
    </source>
</evidence>
<keyword evidence="10 17" id="KW-0520">NAD</keyword>
<comment type="similarity">
    <text evidence="18">Belongs to the NnrE/AIBP family.</text>
</comment>
<evidence type="ECO:0000256" key="5">
    <source>
        <dbReference type="ARBA" id="ARBA00022723"/>
    </source>
</evidence>
<keyword evidence="13" id="KW-0511">Multifunctional enzyme</keyword>
<dbReference type="EC" id="4.2.1.136" evidence="19"/>
<dbReference type="GO" id="GO:0005524">
    <property type="term" value="F:ATP binding"/>
    <property type="evidence" value="ECO:0007669"/>
    <property type="project" value="UniProtKB-UniRule"/>
</dbReference>
<dbReference type="InterPro" id="IPR000631">
    <property type="entry name" value="CARKD"/>
</dbReference>
<gene>
    <name evidence="22" type="primary">nnr</name>
    <name evidence="17" type="synonym">nnrD</name>
    <name evidence="18" type="synonym">nnrE</name>
    <name evidence="22" type="ORF">DAQ1742_03949</name>
</gene>
<dbReference type="GO" id="GO:0110051">
    <property type="term" value="P:metabolite repair"/>
    <property type="evidence" value="ECO:0007669"/>
    <property type="project" value="TreeGrafter"/>
</dbReference>
<dbReference type="RefSeq" id="WP_083961097.1">
    <property type="nucleotide sequence ID" value="NZ_LT615367.1"/>
</dbReference>
<feature type="binding site" evidence="17">
    <location>
        <position position="458"/>
    </location>
    <ligand>
        <name>AMP</name>
        <dbReference type="ChEBI" id="CHEBI:456215"/>
    </ligand>
</feature>
<keyword evidence="23" id="KW-1185">Reference proteome</keyword>
<dbReference type="HAMAP" id="MF_01965">
    <property type="entry name" value="NADHX_dehydratase"/>
    <property type="match status" value="1"/>
</dbReference>
<feature type="domain" description="YjeF C-terminal" evidence="20">
    <location>
        <begin position="251"/>
        <end position="518"/>
    </location>
</feature>
<comment type="similarity">
    <text evidence="17">Belongs to the NnrD/CARKD family.</text>
</comment>
<comment type="cofactor">
    <cofactor evidence="18 19">
        <name>K(+)</name>
        <dbReference type="ChEBI" id="CHEBI:29103"/>
    </cofactor>
    <text evidence="18 19">Binds 1 potassium ion per subunit.</text>
</comment>
<accession>A0A375AGJ4</accession>
<dbReference type="PANTHER" id="PTHR12592:SF0">
    <property type="entry name" value="ATP-DEPENDENT (S)-NAD(P)H-HYDRATE DEHYDRATASE"/>
    <property type="match status" value="1"/>
</dbReference>
<dbReference type="InterPro" id="IPR004443">
    <property type="entry name" value="YjeF_N_dom"/>
</dbReference>
<feature type="binding site" evidence="18">
    <location>
        <position position="152"/>
    </location>
    <ligand>
        <name>K(+)</name>
        <dbReference type="ChEBI" id="CHEBI:29103"/>
    </ligand>
</feature>
<dbReference type="NCBIfam" id="TIGR00196">
    <property type="entry name" value="yjeF_cterm"/>
    <property type="match status" value="1"/>
</dbReference>
<evidence type="ECO:0000313" key="23">
    <source>
        <dbReference type="Proteomes" id="UP000294820"/>
    </source>
</evidence>
<sequence length="526" mass="55425">MSQNTHLPHNASLAESDGGLSRTRAFSARLPEPVFSSEWVRREESRAAQESGTSLDGLMQRAGEAAFHLVCEQYPAARHWLILCGHGNNGGDGYVVARLANAAGIVVTVVSCPGERPLPPQAQGAYQAWRAAGGEELTAGARWPQTVDVIIDALLGTGLTRAPRAPYDALIAEANRHPAPVVALDVPSGLNAQTGACHGEVIVAAHTLTFIALKPGLLTGEARNVVGQCHYHALGLEAWLALQPASIHRFDVFSLPRWLKPRRATAHKGEHGRLLVIGGDEGTGGAIFMAGEAALRSGAGLVRVLTHRTYLAALLVARPELMVQELTAETLRVGLEWADVVVIGPGLGLREWGKNALRSVENCNKPMLWDADALNLLAISPHKRQNRVLTPHPGEAARLLNCRIADIESDRLLAAQQLVKRYGGVVVLKGAGTVLASAAGEMAIADVGNPGMASGGMGDVLSGMIGAMLAQGLSMYDAACAGCVAHGAAADGLAHLRGTRGMLATDLMAVLPQYVNPERISLEKTQ</sequence>
<dbReference type="PANTHER" id="PTHR12592">
    <property type="entry name" value="ATP-DEPENDENT (S)-NAD(P)H-HYDRATE DEHYDRATASE FAMILY MEMBER"/>
    <property type="match status" value="1"/>
</dbReference>
<evidence type="ECO:0000256" key="10">
    <source>
        <dbReference type="ARBA" id="ARBA00023027"/>
    </source>
</evidence>
<feature type="binding site" evidence="18">
    <location>
        <position position="188"/>
    </location>
    <ligand>
        <name>K(+)</name>
        <dbReference type="ChEBI" id="CHEBI:29103"/>
    </ligand>
</feature>
<comment type="catalytic activity">
    <reaction evidence="1 18 19">
        <text>(6R)-NADHX = (6S)-NADHX</text>
        <dbReference type="Rhea" id="RHEA:32215"/>
        <dbReference type="ChEBI" id="CHEBI:64074"/>
        <dbReference type="ChEBI" id="CHEBI:64075"/>
        <dbReference type="EC" id="5.1.99.6"/>
    </reaction>
</comment>
<proteinExistence type="inferred from homology"/>
<feature type="binding site" evidence="18">
    <location>
        <begin position="156"/>
        <end position="162"/>
    </location>
    <ligand>
        <name>(6S)-NADPHX</name>
        <dbReference type="ChEBI" id="CHEBI:64076"/>
    </ligand>
</feature>
<keyword evidence="9 18" id="KW-0630">Potassium</keyword>
<comment type="catalytic activity">
    <reaction evidence="15 17 19">
        <text>(6S)-NADHX + ADP = AMP + phosphate + NADH + H(+)</text>
        <dbReference type="Rhea" id="RHEA:32223"/>
        <dbReference type="ChEBI" id="CHEBI:15378"/>
        <dbReference type="ChEBI" id="CHEBI:43474"/>
        <dbReference type="ChEBI" id="CHEBI:57945"/>
        <dbReference type="ChEBI" id="CHEBI:64074"/>
        <dbReference type="ChEBI" id="CHEBI:456215"/>
        <dbReference type="ChEBI" id="CHEBI:456216"/>
        <dbReference type="EC" id="4.2.1.136"/>
    </reaction>
</comment>
<evidence type="ECO:0000313" key="22">
    <source>
        <dbReference type="EMBL" id="SLM64729.1"/>
    </source>
</evidence>
<evidence type="ECO:0000256" key="13">
    <source>
        <dbReference type="ARBA" id="ARBA00023268"/>
    </source>
</evidence>
<evidence type="ECO:0000256" key="9">
    <source>
        <dbReference type="ARBA" id="ARBA00022958"/>
    </source>
</evidence>
<comment type="function">
    <text evidence="18">Catalyzes the epimerization of the S- and R-forms of NAD(P)HX, a damaged form of NAD(P)H that is a result of enzymatic or heat-dependent hydration. This is a prerequisite for the S-specific NAD(P)H-hydrate dehydratase to allow the repair of both epimers of NAD(P)HX.</text>
</comment>
<comment type="catalytic activity">
    <reaction evidence="16 17 19">
        <text>(6S)-NADPHX + ADP = AMP + phosphate + NADPH + H(+)</text>
        <dbReference type="Rhea" id="RHEA:32235"/>
        <dbReference type="ChEBI" id="CHEBI:15378"/>
        <dbReference type="ChEBI" id="CHEBI:43474"/>
        <dbReference type="ChEBI" id="CHEBI:57783"/>
        <dbReference type="ChEBI" id="CHEBI:64076"/>
        <dbReference type="ChEBI" id="CHEBI:456215"/>
        <dbReference type="ChEBI" id="CHEBI:456216"/>
        <dbReference type="EC" id="4.2.1.136"/>
    </reaction>
</comment>
<dbReference type="GO" id="GO:0046872">
    <property type="term" value="F:metal ion binding"/>
    <property type="evidence" value="ECO:0007669"/>
    <property type="project" value="UniProtKB-UniRule"/>
</dbReference>
<dbReference type="SUPFAM" id="SSF64153">
    <property type="entry name" value="YjeF N-terminal domain-like"/>
    <property type="match status" value="1"/>
</dbReference>
<evidence type="ECO:0000256" key="7">
    <source>
        <dbReference type="ARBA" id="ARBA00022840"/>
    </source>
</evidence>
<keyword evidence="11 18" id="KW-0413">Isomerase</keyword>
<dbReference type="PIRSF" id="PIRSF017184">
    <property type="entry name" value="Nnr"/>
    <property type="match status" value="1"/>
</dbReference>
<dbReference type="Pfam" id="PF03853">
    <property type="entry name" value="YjeF_N"/>
    <property type="match status" value="1"/>
</dbReference>
<dbReference type="InterPro" id="IPR029056">
    <property type="entry name" value="Ribokinase-like"/>
</dbReference>
<dbReference type="InterPro" id="IPR017953">
    <property type="entry name" value="Carbohydrate_kinase_pred_CS"/>
</dbReference>
<evidence type="ECO:0000259" key="20">
    <source>
        <dbReference type="PROSITE" id="PS51383"/>
    </source>
</evidence>
<feature type="binding site" evidence="17">
    <location>
        <position position="392"/>
    </location>
    <ligand>
        <name>(6S)-NADPHX</name>
        <dbReference type="ChEBI" id="CHEBI:64076"/>
    </ligand>
</feature>
<evidence type="ECO:0000256" key="4">
    <source>
        <dbReference type="ARBA" id="ARBA00009524"/>
    </source>
</evidence>
<evidence type="ECO:0000256" key="1">
    <source>
        <dbReference type="ARBA" id="ARBA00000013"/>
    </source>
</evidence>
<feature type="domain" description="YjeF N-terminal" evidence="21">
    <location>
        <begin position="40"/>
        <end position="242"/>
    </location>
</feature>
<dbReference type="PROSITE" id="PS51385">
    <property type="entry name" value="YJEF_N"/>
    <property type="match status" value="1"/>
</dbReference>
<dbReference type="FunFam" id="3.40.50.10260:FF:000003">
    <property type="entry name" value="Multifunctional fusion protein"/>
    <property type="match status" value="1"/>
</dbReference>
<dbReference type="FunFam" id="3.40.1190.20:FF:000017">
    <property type="entry name" value="Multifunctional fusion protein"/>
    <property type="match status" value="1"/>
</dbReference>
<keyword evidence="7 17" id="KW-0067">ATP-binding</keyword>
<organism evidence="22 23">
    <name type="scientific">Dickeya aquatica</name>
    <dbReference type="NCBI Taxonomy" id="1401087"/>
    <lineage>
        <taxon>Bacteria</taxon>
        <taxon>Pseudomonadati</taxon>
        <taxon>Pseudomonadota</taxon>
        <taxon>Gammaproteobacteria</taxon>
        <taxon>Enterobacterales</taxon>
        <taxon>Pectobacteriaceae</taxon>
        <taxon>Dickeya</taxon>
    </lineage>
</organism>
<evidence type="ECO:0000256" key="11">
    <source>
        <dbReference type="ARBA" id="ARBA00023235"/>
    </source>
</evidence>
<feature type="binding site" evidence="17">
    <location>
        <position position="459"/>
    </location>
    <ligand>
        <name>(6S)-NADPHX</name>
        <dbReference type="ChEBI" id="CHEBI:64076"/>
    </ligand>
</feature>
<name>A0A375AGJ4_9GAMM</name>
<keyword evidence="8 17" id="KW-0521">NADP</keyword>
<feature type="binding site" evidence="18">
    <location>
        <begin position="88"/>
        <end position="92"/>
    </location>
    <ligand>
        <name>(6S)-NADPHX</name>
        <dbReference type="ChEBI" id="CHEBI:64076"/>
    </ligand>
</feature>
<dbReference type="InterPro" id="IPR030677">
    <property type="entry name" value="Nnr"/>
</dbReference>
<comment type="catalytic activity">
    <reaction evidence="2 18 19">
        <text>(6R)-NADPHX = (6S)-NADPHX</text>
        <dbReference type="Rhea" id="RHEA:32227"/>
        <dbReference type="ChEBI" id="CHEBI:64076"/>
        <dbReference type="ChEBI" id="CHEBI:64077"/>
        <dbReference type="EC" id="5.1.99.6"/>
    </reaction>
</comment>
<keyword evidence="5 18" id="KW-0479">Metal-binding</keyword>
<dbReference type="NCBIfam" id="TIGR00197">
    <property type="entry name" value="yjeF_nterm"/>
    <property type="match status" value="1"/>
</dbReference>
<feature type="binding site" evidence="18">
    <location>
        <position position="167"/>
    </location>
    <ligand>
        <name>(6S)-NADPHX</name>
        <dbReference type="ChEBI" id="CHEBI:64076"/>
    </ligand>
</feature>
<evidence type="ECO:0000256" key="3">
    <source>
        <dbReference type="ARBA" id="ARBA00006001"/>
    </source>
</evidence>
<dbReference type="CDD" id="cd01171">
    <property type="entry name" value="YXKO-related"/>
    <property type="match status" value="1"/>
</dbReference>
<feature type="binding site" evidence="18">
    <location>
        <position position="185"/>
    </location>
    <ligand>
        <name>(6S)-NADPHX</name>
        <dbReference type="ChEBI" id="CHEBI:64076"/>
    </ligand>
</feature>
<dbReference type="SUPFAM" id="SSF53613">
    <property type="entry name" value="Ribokinase-like"/>
    <property type="match status" value="1"/>
</dbReference>
<comment type="cofactor">
    <cofactor evidence="17">
        <name>Mg(2+)</name>
        <dbReference type="ChEBI" id="CHEBI:18420"/>
    </cofactor>
</comment>
<evidence type="ECO:0000256" key="12">
    <source>
        <dbReference type="ARBA" id="ARBA00023239"/>
    </source>
</evidence>
<dbReference type="GO" id="GO:0046496">
    <property type="term" value="P:nicotinamide nucleotide metabolic process"/>
    <property type="evidence" value="ECO:0007669"/>
    <property type="project" value="UniProtKB-UniRule"/>
</dbReference>
<dbReference type="PROSITE" id="PS51383">
    <property type="entry name" value="YJEF_C_3"/>
    <property type="match status" value="1"/>
</dbReference>
<dbReference type="AlphaFoldDB" id="A0A375AGJ4"/>
<dbReference type="EMBL" id="LT615367">
    <property type="protein sequence ID" value="SLM64729.1"/>
    <property type="molecule type" value="Genomic_DNA"/>
</dbReference>
<dbReference type="NCBIfam" id="NF007856">
    <property type="entry name" value="PRK10565.1"/>
    <property type="match status" value="1"/>
</dbReference>
<dbReference type="GO" id="GO:0052855">
    <property type="term" value="F:ADP-dependent NAD(P)H-hydrate dehydratase activity"/>
    <property type="evidence" value="ECO:0007669"/>
    <property type="project" value="UniProtKB-UniRule"/>
</dbReference>
<feature type="binding site" evidence="17">
    <location>
        <position position="346"/>
    </location>
    <ligand>
        <name>(6S)-NADPHX</name>
        <dbReference type="ChEBI" id="CHEBI:64076"/>
    </ligand>
</feature>
<dbReference type="Gene3D" id="3.40.50.10260">
    <property type="entry name" value="YjeF N-terminal domain"/>
    <property type="match status" value="1"/>
</dbReference>
<keyword evidence="12 17" id="KW-0456">Lyase</keyword>
<evidence type="ECO:0000256" key="17">
    <source>
        <dbReference type="HAMAP-Rule" id="MF_01965"/>
    </source>
</evidence>
<reference evidence="22 23" key="1">
    <citation type="submission" date="2016-09" db="EMBL/GenBank/DDBJ databases">
        <authorList>
            <person name="Reverchon S."/>
            <person name="Nasser W."/>
            <person name="Leonard S."/>
            <person name="Brochier C."/>
            <person name="Duprey A."/>
        </authorList>
    </citation>
    <scope>NUCLEOTIDE SEQUENCE [LARGE SCALE GENOMIC DNA]</scope>
    <source>
        <strain evidence="22 23">174/2</strain>
    </source>
</reference>
<comment type="function">
    <text evidence="17">Catalyzes the dehydration of the S-form of NAD(P)HX at the expense of ADP, which is converted to AMP. Together with NAD(P)HX epimerase, which catalyzes the epimerization of the S- and R-forms, the enzyme allows the repair of both epimers of NAD(P)HX, a damaged form of NAD(P)H that is a result of enzymatic or heat-dependent hydration.</text>
</comment>
<comment type="function">
    <text evidence="14 19">Bifunctional enzyme that catalyzes the epimerization of the S- and R-forms of NAD(P)HX and the dehydration of the S-form of NAD(P)HX at the expense of ADP, which is converted to AMP. This allows the repair of both epimers of NAD(P)HX, a damaged form of NAD(P)H that is a result of enzymatic or heat-dependent hydration.</text>
</comment>
<dbReference type="HAMAP" id="MF_01966">
    <property type="entry name" value="NADHX_epimerase"/>
    <property type="match status" value="1"/>
</dbReference>
<dbReference type="Gene3D" id="3.40.1190.20">
    <property type="match status" value="1"/>
</dbReference>
<evidence type="ECO:0000256" key="14">
    <source>
        <dbReference type="ARBA" id="ARBA00025153"/>
    </source>
</evidence>
<dbReference type="PROSITE" id="PS01050">
    <property type="entry name" value="YJEF_C_2"/>
    <property type="match status" value="1"/>
</dbReference>
<dbReference type="GO" id="GO:0052856">
    <property type="term" value="F:NAD(P)HX epimerase activity"/>
    <property type="evidence" value="ECO:0007669"/>
    <property type="project" value="UniProtKB-UniRule"/>
</dbReference>